<comment type="caution">
    <text evidence="1">The sequence shown here is derived from an EMBL/GenBank/DDBJ whole genome shotgun (WGS) entry which is preliminary data.</text>
</comment>
<dbReference type="GO" id="GO:0005768">
    <property type="term" value="C:endosome"/>
    <property type="evidence" value="ECO:0007669"/>
    <property type="project" value="TreeGrafter"/>
</dbReference>
<dbReference type="PANTHER" id="PTHR24092">
    <property type="entry name" value="PROBABLE PHOSPHOLIPID-TRANSPORTING ATPASE"/>
    <property type="match status" value="1"/>
</dbReference>
<evidence type="ECO:0000313" key="2">
    <source>
        <dbReference type="Proteomes" id="UP000247409"/>
    </source>
</evidence>
<protein>
    <submittedName>
        <fullName evidence="1">Putative phospholipid-transporting ATPase IIB</fullName>
    </submittedName>
</protein>
<dbReference type="SUPFAM" id="SSF56784">
    <property type="entry name" value="HAD-like"/>
    <property type="match status" value="1"/>
</dbReference>
<gene>
    <name evidence="1" type="ORF">BWQ96_07516</name>
</gene>
<dbReference type="InterPro" id="IPR023214">
    <property type="entry name" value="HAD_sf"/>
</dbReference>
<dbReference type="InterPro" id="IPR036412">
    <property type="entry name" value="HAD-like_sf"/>
</dbReference>
<reference evidence="1 2" key="1">
    <citation type="journal article" date="2018" name="Mol. Biol. Evol.">
        <title>Analysis of the draft genome of the red seaweed Gracilariopsis chorda provides insights into genome size evolution in Rhodophyta.</title>
        <authorList>
            <person name="Lee J."/>
            <person name="Yang E.C."/>
            <person name="Graf L."/>
            <person name="Yang J.H."/>
            <person name="Qiu H."/>
            <person name="Zel Zion U."/>
            <person name="Chan C.X."/>
            <person name="Stephens T.G."/>
            <person name="Weber A.P.M."/>
            <person name="Boo G.H."/>
            <person name="Boo S.M."/>
            <person name="Kim K.M."/>
            <person name="Shin Y."/>
            <person name="Jung M."/>
            <person name="Lee S.J."/>
            <person name="Yim H.S."/>
            <person name="Lee J.H."/>
            <person name="Bhattacharya D."/>
            <person name="Yoon H.S."/>
        </authorList>
    </citation>
    <scope>NUCLEOTIDE SEQUENCE [LARGE SCALE GENOMIC DNA]</scope>
    <source>
        <strain evidence="1 2">SKKU-2015</strain>
        <tissue evidence="1">Whole body</tissue>
    </source>
</reference>
<dbReference type="GO" id="GO:0140326">
    <property type="term" value="F:ATPase-coupled intramembrane lipid transporter activity"/>
    <property type="evidence" value="ECO:0007669"/>
    <property type="project" value="TreeGrafter"/>
</dbReference>
<name>A0A2V3IL04_9FLOR</name>
<evidence type="ECO:0000313" key="1">
    <source>
        <dbReference type="EMBL" id="PXF42764.1"/>
    </source>
</evidence>
<sequence>MGAVQSDVEHDMNLLALTGVEDKLQQNVWETFEKLRHAEIRVWMLTGDKVETATCIAISSRLAERSQRIFRVPGLKSRNEASRALLRFRRQAGLDALVVDGSSLQILLNTFLEEFIVFAATAPAPVACRYSPMQKDTVVKLLPKQLDRKVAAIGYCDNDVGIIQQAYAGIGIPEKERMQASLANRAQYSIILPPYSTSIMAWA</sequence>
<dbReference type="PANTHER" id="PTHR24092:SF5">
    <property type="entry name" value="PHOSPHOLIPID-TRANSPORTING ATPASE"/>
    <property type="match status" value="1"/>
</dbReference>
<dbReference type="OrthoDB" id="377733at2759"/>
<dbReference type="STRING" id="448386.A0A2V3IL04"/>
<dbReference type="GO" id="GO:0006890">
    <property type="term" value="P:retrograde vesicle-mediated transport, Golgi to endoplasmic reticulum"/>
    <property type="evidence" value="ECO:0007669"/>
    <property type="project" value="TreeGrafter"/>
</dbReference>
<dbReference type="EMBL" id="NBIV01000151">
    <property type="protein sequence ID" value="PXF42764.1"/>
    <property type="molecule type" value="Genomic_DNA"/>
</dbReference>
<keyword evidence="2" id="KW-1185">Reference proteome</keyword>
<accession>A0A2V3IL04</accession>
<dbReference type="GO" id="GO:0006897">
    <property type="term" value="P:endocytosis"/>
    <property type="evidence" value="ECO:0007669"/>
    <property type="project" value="TreeGrafter"/>
</dbReference>
<dbReference type="GO" id="GO:0045332">
    <property type="term" value="P:phospholipid translocation"/>
    <property type="evidence" value="ECO:0007669"/>
    <property type="project" value="TreeGrafter"/>
</dbReference>
<dbReference type="Gene3D" id="3.40.50.1000">
    <property type="entry name" value="HAD superfamily/HAD-like"/>
    <property type="match status" value="1"/>
</dbReference>
<dbReference type="Proteomes" id="UP000247409">
    <property type="component" value="Unassembled WGS sequence"/>
</dbReference>
<organism evidence="1 2">
    <name type="scientific">Gracilariopsis chorda</name>
    <dbReference type="NCBI Taxonomy" id="448386"/>
    <lineage>
        <taxon>Eukaryota</taxon>
        <taxon>Rhodophyta</taxon>
        <taxon>Florideophyceae</taxon>
        <taxon>Rhodymeniophycidae</taxon>
        <taxon>Gracilariales</taxon>
        <taxon>Gracilariaceae</taxon>
        <taxon>Gracilariopsis</taxon>
    </lineage>
</organism>
<dbReference type="GO" id="GO:0005802">
    <property type="term" value="C:trans-Golgi network"/>
    <property type="evidence" value="ECO:0007669"/>
    <property type="project" value="TreeGrafter"/>
</dbReference>
<dbReference type="GO" id="GO:0005886">
    <property type="term" value="C:plasma membrane"/>
    <property type="evidence" value="ECO:0007669"/>
    <property type="project" value="TreeGrafter"/>
</dbReference>
<dbReference type="AlphaFoldDB" id="A0A2V3IL04"/>
<proteinExistence type="predicted"/>